<dbReference type="PANTHER" id="PTHR43976:SF16">
    <property type="entry name" value="SHORT-CHAIN DEHYDROGENASE_REDUCTASE FAMILY PROTEIN"/>
    <property type="match status" value="1"/>
</dbReference>
<feature type="domain" description="Ketoreductase" evidence="4">
    <location>
        <begin position="7"/>
        <end position="178"/>
    </location>
</feature>
<sequence length="272" mass="28399">MQTAASPVALVTGASSGIGRATALALVGAGFAVVGTSRNAANARPLAGVTFLDLDVASDESVRALVGEVIERFDRIDVLVNNAGVGAVGAGEESSIDQAKEVFDINVFGLMRMTNAVLPHMRAQGSGRVVNVSSVLGLIPAPFMAVYAATKHAVEGYAESVDHELREHGVRMLLVEPAYTSTSFEASSMAPDSPLPVYAAQREVSRDVLATAVRNADGPDVVAKVIVAAATDSKPKLRYTAGSMATRVSLLRRIVPSRAFDGQIRKLNRLAG</sequence>
<dbReference type="InterPro" id="IPR002347">
    <property type="entry name" value="SDR_fam"/>
</dbReference>
<dbReference type="SUPFAM" id="SSF51735">
    <property type="entry name" value="NAD(P)-binding Rossmann-fold domains"/>
    <property type="match status" value="1"/>
</dbReference>
<dbReference type="CDD" id="cd05374">
    <property type="entry name" value="17beta-HSD-like_SDR_c"/>
    <property type="match status" value="1"/>
</dbReference>
<dbReference type="PRINTS" id="PR00081">
    <property type="entry name" value="GDHRDH"/>
</dbReference>
<dbReference type="PRINTS" id="PR00080">
    <property type="entry name" value="SDRFAMILY"/>
</dbReference>
<comment type="caution">
    <text evidence="5">The sequence shown here is derived from an EMBL/GenBank/DDBJ whole genome shotgun (WGS) entry which is preliminary data.</text>
</comment>
<organism evidence="5 6">
    <name type="scientific">Streptomyces cellulosae</name>
    <dbReference type="NCBI Taxonomy" id="1968"/>
    <lineage>
        <taxon>Bacteria</taxon>
        <taxon>Bacillati</taxon>
        <taxon>Actinomycetota</taxon>
        <taxon>Actinomycetes</taxon>
        <taxon>Kitasatosporales</taxon>
        <taxon>Streptomycetaceae</taxon>
        <taxon>Streptomyces</taxon>
    </lineage>
</organism>
<evidence type="ECO:0000313" key="5">
    <source>
        <dbReference type="EMBL" id="MFI5682236.1"/>
    </source>
</evidence>
<protein>
    <submittedName>
        <fullName evidence="5">Oxidoreductase</fullName>
    </submittedName>
</protein>
<dbReference type="InterPro" id="IPR036291">
    <property type="entry name" value="NAD(P)-bd_dom_sf"/>
</dbReference>
<dbReference type="InterPro" id="IPR051911">
    <property type="entry name" value="SDR_oxidoreductase"/>
</dbReference>
<keyword evidence="2" id="KW-0560">Oxidoreductase</keyword>
<name>A0ABW7YIH7_STRCE</name>
<dbReference type="RefSeq" id="WP_093630300.1">
    <property type="nucleotide sequence ID" value="NZ_JBITDC010000051.1"/>
</dbReference>
<evidence type="ECO:0000313" key="6">
    <source>
        <dbReference type="Proteomes" id="UP001612415"/>
    </source>
</evidence>
<evidence type="ECO:0000256" key="1">
    <source>
        <dbReference type="ARBA" id="ARBA00006484"/>
    </source>
</evidence>
<dbReference type="NCBIfam" id="NF004823">
    <property type="entry name" value="PRK06179.1"/>
    <property type="match status" value="1"/>
</dbReference>
<accession>A0ABW7YIH7</accession>
<dbReference type="Gene3D" id="3.40.50.720">
    <property type="entry name" value="NAD(P)-binding Rossmann-like Domain"/>
    <property type="match status" value="1"/>
</dbReference>
<dbReference type="EMBL" id="JBITDC010000051">
    <property type="protein sequence ID" value="MFI5682236.1"/>
    <property type="molecule type" value="Genomic_DNA"/>
</dbReference>
<proteinExistence type="inferred from homology"/>
<dbReference type="Proteomes" id="UP001612415">
    <property type="component" value="Unassembled WGS sequence"/>
</dbReference>
<gene>
    <name evidence="5" type="ORF">ACIA8P_48275</name>
</gene>
<dbReference type="Pfam" id="PF00106">
    <property type="entry name" value="adh_short"/>
    <property type="match status" value="1"/>
</dbReference>
<dbReference type="PANTHER" id="PTHR43976">
    <property type="entry name" value="SHORT CHAIN DEHYDROGENASE"/>
    <property type="match status" value="1"/>
</dbReference>
<evidence type="ECO:0000259" key="4">
    <source>
        <dbReference type="SMART" id="SM00822"/>
    </source>
</evidence>
<comment type="similarity">
    <text evidence="1 3">Belongs to the short-chain dehydrogenases/reductases (SDR) family.</text>
</comment>
<evidence type="ECO:0000256" key="2">
    <source>
        <dbReference type="ARBA" id="ARBA00023002"/>
    </source>
</evidence>
<dbReference type="SMART" id="SM00822">
    <property type="entry name" value="PKS_KR"/>
    <property type="match status" value="1"/>
</dbReference>
<keyword evidence="6" id="KW-1185">Reference proteome</keyword>
<evidence type="ECO:0000256" key="3">
    <source>
        <dbReference type="RuleBase" id="RU000363"/>
    </source>
</evidence>
<reference evidence="5 6" key="1">
    <citation type="submission" date="2024-10" db="EMBL/GenBank/DDBJ databases">
        <title>The Natural Products Discovery Center: Release of the First 8490 Sequenced Strains for Exploring Actinobacteria Biosynthetic Diversity.</title>
        <authorList>
            <person name="Kalkreuter E."/>
            <person name="Kautsar S.A."/>
            <person name="Yang D."/>
            <person name="Bader C.D."/>
            <person name="Teijaro C.N."/>
            <person name="Fluegel L."/>
            <person name="Davis C.M."/>
            <person name="Simpson J.R."/>
            <person name="Lauterbach L."/>
            <person name="Steele A.D."/>
            <person name="Gui C."/>
            <person name="Meng S."/>
            <person name="Li G."/>
            <person name="Viehrig K."/>
            <person name="Ye F."/>
            <person name="Su P."/>
            <person name="Kiefer A.F."/>
            <person name="Nichols A."/>
            <person name="Cepeda A.J."/>
            <person name="Yan W."/>
            <person name="Fan B."/>
            <person name="Jiang Y."/>
            <person name="Adhikari A."/>
            <person name="Zheng C.-J."/>
            <person name="Schuster L."/>
            <person name="Cowan T.M."/>
            <person name="Smanski M.J."/>
            <person name="Chevrette M.G."/>
            <person name="De Carvalho L.P.S."/>
            <person name="Shen B."/>
        </authorList>
    </citation>
    <scope>NUCLEOTIDE SEQUENCE [LARGE SCALE GENOMIC DNA]</scope>
    <source>
        <strain evidence="5 6">NPDC051599</strain>
    </source>
</reference>
<dbReference type="InterPro" id="IPR057326">
    <property type="entry name" value="KR_dom"/>
</dbReference>